<dbReference type="InterPro" id="IPR020843">
    <property type="entry name" value="ER"/>
</dbReference>
<dbReference type="STRING" id="1353952.A0A165I6R6"/>
<dbReference type="EMBL" id="KV423933">
    <property type="protein sequence ID" value="KZT60199.1"/>
    <property type="molecule type" value="Genomic_DNA"/>
</dbReference>
<evidence type="ECO:0000313" key="3">
    <source>
        <dbReference type="Proteomes" id="UP000076842"/>
    </source>
</evidence>
<dbReference type="Gene3D" id="3.40.50.720">
    <property type="entry name" value="NAD(P)-binding Rossmann-like Domain"/>
    <property type="match status" value="1"/>
</dbReference>
<dbReference type="CDD" id="cd05289">
    <property type="entry name" value="MDR_like_2"/>
    <property type="match status" value="1"/>
</dbReference>
<proteinExistence type="predicted"/>
<protein>
    <submittedName>
        <fullName evidence="2">GroES-like protein</fullName>
    </submittedName>
</protein>
<keyword evidence="3" id="KW-1185">Reference proteome</keyword>
<gene>
    <name evidence="2" type="ORF">CALCODRAFT_492790</name>
</gene>
<dbReference type="Pfam" id="PF13602">
    <property type="entry name" value="ADH_zinc_N_2"/>
    <property type="match status" value="1"/>
</dbReference>
<organism evidence="2 3">
    <name type="scientific">Calocera cornea HHB12733</name>
    <dbReference type="NCBI Taxonomy" id="1353952"/>
    <lineage>
        <taxon>Eukaryota</taxon>
        <taxon>Fungi</taxon>
        <taxon>Dikarya</taxon>
        <taxon>Basidiomycota</taxon>
        <taxon>Agaricomycotina</taxon>
        <taxon>Dacrymycetes</taxon>
        <taxon>Dacrymycetales</taxon>
        <taxon>Dacrymycetaceae</taxon>
        <taxon>Calocera</taxon>
    </lineage>
</organism>
<dbReference type="InterPro" id="IPR052585">
    <property type="entry name" value="Lipid_raft_assoc_Zn_ADH"/>
</dbReference>
<evidence type="ECO:0000313" key="2">
    <source>
        <dbReference type="EMBL" id="KZT60199.1"/>
    </source>
</evidence>
<sequence length="349" mass="38337">MADDTLMRALIQTAYGPPAKSLTLQRIPKPVLDPSSTSLLVHIRAASIAPSEWGLLAGYARAFGVFHIPFGMGIDFAGVVEGVGEGAKALGWREGEEVMGCVPITRRGTYQEYVVVEPFNCARKPRNLSWEEASSLPGNGLTALQALEKHKGENKSILITGGMGGVGHLAVQLAHHTFGFKHIITTVSTSKVDRLKELYPYVDQVIDYKTTDPLKVVPKHSLDVVFSTLSSPGQWTAYLAPQRPVPTLIEITTSPGSAVMEETWGIKFPWYGRLLFDVAEWWMRPRMPKGVKFIAHSTLQRDVELLAEEAAKGHVRPLVGRVFTLEEGAEAFELLHKGIVGKVVFRVSE</sequence>
<dbReference type="PANTHER" id="PTHR43482:SF1">
    <property type="entry name" value="PROTEIN AST1-RELATED"/>
    <property type="match status" value="1"/>
</dbReference>
<dbReference type="InterPro" id="IPR011032">
    <property type="entry name" value="GroES-like_sf"/>
</dbReference>
<name>A0A165I6R6_9BASI</name>
<dbReference type="Pfam" id="PF08240">
    <property type="entry name" value="ADH_N"/>
    <property type="match status" value="1"/>
</dbReference>
<dbReference type="AlphaFoldDB" id="A0A165I6R6"/>
<dbReference type="InterPro" id="IPR036291">
    <property type="entry name" value="NAD(P)-bd_dom_sf"/>
</dbReference>
<dbReference type="InterPro" id="IPR013154">
    <property type="entry name" value="ADH-like_N"/>
</dbReference>
<dbReference type="OrthoDB" id="3354375at2759"/>
<dbReference type="PANTHER" id="PTHR43482">
    <property type="entry name" value="PROTEIN AST1-RELATED"/>
    <property type="match status" value="1"/>
</dbReference>
<dbReference type="Gene3D" id="3.90.180.10">
    <property type="entry name" value="Medium-chain alcohol dehydrogenases, catalytic domain"/>
    <property type="match status" value="1"/>
</dbReference>
<dbReference type="Proteomes" id="UP000076842">
    <property type="component" value="Unassembled WGS sequence"/>
</dbReference>
<dbReference type="SUPFAM" id="SSF50129">
    <property type="entry name" value="GroES-like"/>
    <property type="match status" value="1"/>
</dbReference>
<dbReference type="SUPFAM" id="SSF51735">
    <property type="entry name" value="NAD(P)-binding Rossmann-fold domains"/>
    <property type="match status" value="1"/>
</dbReference>
<dbReference type="InParanoid" id="A0A165I6R6"/>
<feature type="domain" description="Enoyl reductase (ER)" evidence="1">
    <location>
        <begin position="21"/>
        <end position="345"/>
    </location>
</feature>
<dbReference type="SMART" id="SM00829">
    <property type="entry name" value="PKS_ER"/>
    <property type="match status" value="1"/>
</dbReference>
<reference evidence="2 3" key="1">
    <citation type="journal article" date="2016" name="Mol. Biol. Evol.">
        <title>Comparative Genomics of Early-Diverging Mushroom-Forming Fungi Provides Insights into the Origins of Lignocellulose Decay Capabilities.</title>
        <authorList>
            <person name="Nagy L.G."/>
            <person name="Riley R."/>
            <person name="Tritt A."/>
            <person name="Adam C."/>
            <person name="Daum C."/>
            <person name="Floudas D."/>
            <person name="Sun H."/>
            <person name="Yadav J.S."/>
            <person name="Pangilinan J."/>
            <person name="Larsson K.H."/>
            <person name="Matsuura K."/>
            <person name="Barry K."/>
            <person name="Labutti K."/>
            <person name="Kuo R."/>
            <person name="Ohm R.A."/>
            <person name="Bhattacharya S.S."/>
            <person name="Shirouzu T."/>
            <person name="Yoshinaga Y."/>
            <person name="Martin F.M."/>
            <person name="Grigoriev I.V."/>
            <person name="Hibbett D.S."/>
        </authorList>
    </citation>
    <scope>NUCLEOTIDE SEQUENCE [LARGE SCALE GENOMIC DNA]</scope>
    <source>
        <strain evidence="2 3">HHB12733</strain>
    </source>
</reference>
<dbReference type="GO" id="GO:0016491">
    <property type="term" value="F:oxidoreductase activity"/>
    <property type="evidence" value="ECO:0007669"/>
    <property type="project" value="InterPro"/>
</dbReference>
<evidence type="ECO:0000259" key="1">
    <source>
        <dbReference type="SMART" id="SM00829"/>
    </source>
</evidence>
<accession>A0A165I6R6</accession>